<dbReference type="AlphaFoldDB" id="A0ABD3TKY2"/>
<dbReference type="EMBL" id="JBJQND010000018">
    <property type="protein sequence ID" value="KAL3837432.1"/>
    <property type="molecule type" value="Genomic_DNA"/>
</dbReference>
<proteinExistence type="predicted"/>
<accession>A0ABD3TKY2</accession>
<organism evidence="2 3">
    <name type="scientific">Sinanodonta woodiana</name>
    <name type="common">Chinese pond mussel</name>
    <name type="synonym">Anodonta woodiana</name>
    <dbReference type="NCBI Taxonomy" id="1069815"/>
    <lineage>
        <taxon>Eukaryota</taxon>
        <taxon>Metazoa</taxon>
        <taxon>Spiralia</taxon>
        <taxon>Lophotrochozoa</taxon>
        <taxon>Mollusca</taxon>
        <taxon>Bivalvia</taxon>
        <taxon>Autobranchia</taxon>
        <taxon>Heteroconchia</taxon>
        <taxon>Palaeoheterodonta</taxon>
        <taxon>Unionida</taxon>
        <taxon>Unionoidea</taxon>
        <taxon>Unionidae</taxon>
        <taxon>Unioninae</taxon>
        <taxon>Sinanodonta</taxon>
    </lineage>
</organism>
<name>A0ABD3TKY2_SINWO</name>
<evidence type="ECO:0000313" key="2">
    <source>
        <dbReference type="EMBL" id="KAL3837432.1"/>
    </source>
</evidence>
<gene>
    <name evidence="2" type="ORF">ACJMK2_022791</name>
</gene>
<comment type="caution">
    <text evidence="2">The sequence shown here is derived from an EMBL/GenBank/DDBJ whole genome shotgun (WGS) entry which is preliminary data.</text>
</comment>
<reference evidence="2 3" key="1">
    <citation type="submission" date="2024-11" db="EMBL/GenBank/DDBJ databases">
        <title>Chromosome-level genome assembly of the freshwater bivalve Anodonta woodiana.</title>
        <authorList>
            <person name="Chen X."/>
        </authorList>
    </citation>
    <scope>NUCLEOTIDE SEQUENCE [LARGE SCALE GENOMIC DNA]</scope>
    <source>
        <strain evidence="2">MN2024</strain>
        <tissue evidence="2">Gills</tissue>
    </source>
</reference>
<sequence>MAWQSFGIHYRGTKRFLGLLYLILVLLLNDEVHSAFEVREFRNPFSWETSILNCNSSNINLTFAVPIVDFCSMTVLDKLDFKGDAWVGYFQTYEYFIFIGKMTLLLERTIFYKLKSYLVEYVYLFHA</sequence>
<evidence type="ECO:0000313" key="3">
    <source>
        <dbReference type="Proteomes" id="UP001634394"/>
    </source>
</evidence>
<feature type="chain" id="PRO_5044826268" evidence="1">
    <location>
        <begin position="35"/>
        <end position="127"/>
    </location>
</feature>
<dbReference type="Proteomes" id="UP001634394">
    <property type="component" value="Unassembled WGS sequence"/>
</dbReference>
<evidence type="ECO:0000256" key="1">
    <source>
        <dbReference type="SAM" id="SignalP"/>
    </source>
</evidence>
<feature type="signal peptide" evidence="1">
    <location>
        <begin position="1"/>
        <end position="34"/>
    </location>
</feature>
<keyword evidence="1" id="KW-0732">Signal</keyword>
<keyword evidence="3" id="KW-1185">Reference proteome</keyword>
<protein>
    <submittedName>
        <fullName evidence="2">Uncharacterized protein</fullName>
    </submittedName>
</protein>